<gene>
    <name evidence="3" type="ORF">LTR05_007669</name>
</gene>
<feature type="compositionally biased region" description="Polar residues" evidence="2">
    <location>
        <begin position="93"/>
        <end position="113"/>
    </location>
</feature>
<proteinExistence type="predicted"/>
<evidence type="ECO:0000313" key="4">
    <source>
        <dbReference type="Proteomes" id="UP001309876"/>
    </source>
</evidence>
<reference evidence="3 4" key="1">
    <citation type="submission" date="2023-08" db="EMBL/GenBank/DDBJ databases">
        <title>Black Yeasts Isolated from many extreme environments.</title>
        <authorList>
            <person name="Coleine C."/>
            <person name="Stajich J.E."/>
            <person name="Selbmann L."/>
        </authorList>
    </citation>
    <scope>NUCLEOTIDE SEQUENCE [LARGE SCALE GENOMIC DNA]</scope>
    <source>
        <strain evidence="3 4">CCFEE 5910</strain>
    </source>
</reference>
<dbReference type="AlphaFoldDB" id="A0AAN7Y8R8"/>
<feature type="compositionally biased region" description="Polar residues" evidence="2">
    <location>
        <begin position="18"/>
        <end position="35"/>
    </location>
</feature>
<evidence type="ECO:0000313" key="3">
    <source>
        <dbReference type="EMBL" id="KAK5081538.1"/>
    </source>
</evidence>
<feature type="compositionally biased region" description="Polar residues" evidence="2">
    <location>
        <begin position="661"/>
        <end position="686"/>
    </location>
</feature>
<feature type="region of interest" description="Disordered" evidence="2">
    <location>
        <begin position="507"/>
        <end position="544"/>
    </location>
</feature>
<feature type="region of interest" description="Disordered" evidence="2">
    <location>
        <begin position="719"/>
        <end position="738"/>
    </location>
</feature>
<feature type="region of interest" description="Disordered" evidence="2">
    <location>
        <begin position="93"/>
        <end position="114"/>
    </location>
</feature>
<dbReference type="EMBL" id="JAVRRJ010000009">
    <property type="protein sequence ID" value="KAK5081538.1"/>
    <property type="molecule type" value="Genomic_DNA"/>
</dbReference>
<feature type="compositionally biased region" description="Polar residues" evidence="2">
    <location>
        <begin position="509"/>
        <end position="523"/>
    </location>
</feature>
<accession>A0AAN7Y8R8</accession>
<sequence length="809" mass="91270">MEQEGTSGAQAVLGAPLQQISQDRFNQLRPWQSPSMPAHQDEKPESPSRHESELGVVTDIRSKIAFFSNNQHGSTNTNSFAIAASPTRSPIRSAFNSPTKAHSRANSTFSAPSDPSDLMEMVHALQAQLEQSRNRERLVAERVESLLEQLQNAHSRTRHEHKESEKEVKAMKKQVHKAELALIKCQQELHEARNEQEAFKVRAEHERQAKDKSRQEAFERARTLASNLEELEVVKRERDLLLSENQSLKAIQTMMEDLEVQKEIRPEIREVGVQVELQETPTSEQVQPESSCSRCTGLANSESALHNEVIEELKDELGWVRSQLKREQDLVHFMNMQCQFKSCPCRMAETAGTRFVHDYVYDQRQQQLALLKGVKRKAEDELPLPRYITFRESLEQKNRQREIPKSEVPIETQVPEVMQNQDCPTVAENTAEQETDLDDEVNGEFLEEPEVEELTLRAMPLPSPEQQSEGVILEEAAAIPLPSPRSDDLEPTVSLEDMTQVMVEPEGPATSNHFAFSTSTSSRRPAEPETPVLRQSYSAVSVDTNDDLFDIRPPRYLPPRPSTVIGVRTIASPIRMVPPSPNHHQSLTPASSPPRSRTMQIPLKDSPLRNTITQRRSQSRPREQSRPRSPTPGPITDEPNSPATNTWPVTPKQKSDRQHHTYSQIELNPQLQALHVQSQSETTTTRVPLRDTEEGKSRTAKTISNHAHAQSLYIETNPRGRQPLHESDPNTHSQSIMLPGTPISREAALAQIRARRDRARSVAMRKQVDEGSVPVKTPKSVARRGVMLSREAMGRDISNLSQASAPARF</sequence>
<feature type="region of interest" description="Disordered" evidence="2">
    <location>
        <begin position="574"/>
        <end position="713"/>
    </location>
</feature>
<comment type="caution">
    <text evidence="3">The sequence shown here is derived from an EMBL/GenBank/DDBJ whole genome shotgun (WGS) entry which is preliminary data.</text>
</comment>
<dbReference type="Proteomes" id="UP001309876">
    <property type="component" value="Unassembled WGS sequence"/>
</dbReference>
<feature type="compositionally biased region" description="Polar residues" evidence="2">
    <location>
        <begin position="533"/>
        <end position="543"/>
    </location>
</feature>
<keyword evidence="4" id="KW-1185">Reference proteome</keyword>
<dbReference type="SUPFAM" id="SSF103657">
    <property type="entry name" value="BAR/IMD domain-like"/>
    <property type="match status" value="1"/>
</dbReference>
<protein>
    <submittedName>
        <fullName evidence="3">Uncharacterized protein</fullName>
    </submittedName>
</protein>
<dbReference type="PANTHER" id="PTHR42041">
    <property type="entry name" value="DNA ENDONUCLEASE ACTIVATOR CTP1 C-TERMINAL DOMAIN-CONTAINING PROTEIN"/>
    <property type="match status" value="1"/>
</dbReference>
<name>A0AAN7Y8R8_9EURO</name>
<evidence type="ECO:0000256" key="1">
    <source>
        <dbReference type="SAM" id="Coils"/>
    </source>
</evidence>
<feature type="compositionally biased region" description="Basic and acidic residues" evidence="2">
    <location>
        <begin position="688"/>
        <end position="697"/>
    </location>
</feature>
<feature type="coiled-coil region" evidence="1">
    <location>
        <begin position="133"/>
        <end position="195"/>
    </location>
</feature>
<dbReference type="InterPro" id="IPR027267">
    <property type="entry name" value="AH/BAR_dom_sf"/>
</dbReference>
<organism evidence="3 4">
    <name type="scientific">Lithohypha guttulata</name>
    <dbReference type="NCBI Taxonomy" id="1690604"/>
    <lineage>
        <taxon>Eukaryota</taxon>
        <taxon>Fungi</taxon>
        <taxon>Dikarya</taxon>
        <taxon>Ascomycota</taxon>
        <taxon>Pezizomycotina</taxon>
        <taxon>Eurotiomycetes</taxon>
        <taxon>Chaetothyriomycetidae</taxon>
        <taxon>Chaetothyriales</taxon>
        <taxon>Trichomeriaceae</taxon>
        <taxon>Lithohypha</taxon>
    </lineage>
</organism>
<dbReference type="PANTHER" id="PTHR42041:SF1">
    <property type="entry name" value="DNA ENDONUCLEASE ACTIVATOR CTP1 C-TERMINAL DOMAIN-CONTAINING PROTEIN"/>
    <property type="match status" value="1"/>
</dbReference>
<feature type="compositionally biased region" description="Polar residues" evidence="2">
    <location>
        <begin position="582"/>
        <end position="599"/>
    </location>
</feature>
<feature type="region of interest" description="Disordered" evidence="2">
    <location>
        <begin position="1"/>
        <end position="55"/>
    </location>
</feature>
<feature type="compositionally biased region" description="Polar residues" evidence="2">
    <location>
        <begin position="638"/>
        <end position="648"/>
    </location>
</feature>
<keyword evidence="1" id="KW-0175">Coiled coil</keyword>
<feature type="compositionally biased region" description="Basic and acidic residues" evidence="2">
    <location>
        <begin position="39"/>
        <end position="53"/>
    </location>
</feature>
<evidence type="ECO:0000256" key="2">
    <source>
        <dbReference type="SAM" id="MobiDB-lite"/>
    </source>
</evidence>